<name>A0A183HK77_9BILA</name>
<keyword evidence="2" id="KW-1185">Reference proteome</keyword>
<dbReference type="STRING" id="387005.A0A183HK77"/>
<evidence type="ECO:0000313" key="3">
    <source>
        <dbReference type="WBParaSite" id="OFLC_0000788801-mRNA-1"/>
    </source>
</evidence>
<dbReference type="PANTHER" id="PTHR10796:SF191">
    <property type="entry name" value="SSD DOMAIN-CONTAINING PROTEIN"/>
    <property type="match status" value="1"/>
</dbReference>
<dbReference type="WBParaSite" id="OFLC_0000788801-mRNA-1">
    <property type="protein sequence ID" value="OFLC_0000788801-mRNA-1"/>
    <property type="gene ID" value="OFLC_0000788801"/>
</dbReference>
<reference evidence="1 2" key="2">
    <citation type="submission" date="2018-11" db="EMBL/GenBank/DDBJ databases">
        <authorList>
            <consortium name="Pathogen Informatics"/>
        </authorList>
    </citation>
    <scope>NUCLEOTIDE SEQUENCE [LARGE SCALE GENOMIC DNA]</scope>
</reference>
<organism evidence="3">
    <name type="scientific">Onchocerca flexuosa</name>
    <dbReference type="NCBI Taxonomy" id="387005"/>
    <lineage>
        <taxon>Eukaryota</taxon>
        <taxon>Metazoa</taxon>
        <taxon>Ecdysozoa</taxon>
        <taxon>Nematoda</taxon>
        <taxon>Chromadorea</taxon>
        <taxon>Rhabditida</taxon>
        <taxon>Spirurina</taxon>
        <taxon>Spiruromorpha</taxon>
        <taxon>Filarioidea</taxon>
        <taxon>Onchocercidae</taxon>
        <taxon>Onchocerca</taxon>
    </lineage>
</organism>
<gene>
    <name evidence="1" type="ORF">OFLC_LOCUS7888</name>
</gene>
<protein>
    <submittedName>
        <fullName evidence="3">Transmembrane protein</fullName>
    </submittedName>
</protein>
<reference evidence="3" key="1">
    <citation type="submission" date="2016-06" db="UniProtKB">
        <authorList>
            <consortium name="WormBaseParasite"/>
        </authorList>
    </citation>
    <scope>IDENTIFICATION</scope>
</reference>
<evidence type="ECO:0000313" key="2">
    <source>
        <dbReference type="Proteomes" id="UP000267606"/>
    </source>
</evidence>
<dbReference type="AlphaFoldDB" id="A0A183HK77"/>
<dbReference type="GO" id="GO:0006897">
    <property type="term" value="P:endocytosis"/>
    <property type="evidence" value="ECO:0007669"/>
    <property type="project" value="TreeGrafter"/>
</dbReference>
<proteinExistence type="predicted"/>
<accession>A0A183HK77</accession>
<dbReference type="Proteomes" id="UP000267606">
    <property type="component" value="Unassembled WGS sequence"/>
</dbReference>
<dbReference type="GO" id="GO:0030659">
    <property type="term" value="C:cytoplasmic vesicle membrane"/>
    <property type="evidence" value="ECO:0007669"/>
    <property type="project" value="TreeGrafter"/>
</dbReference>
<dbReference type="GO" id="GO:0005886">
    <property type="term" value="C:plasma membrane"/>
    <property type="evidence" value="ECO:0007669"/>
    <property type="project" value="TreeGrafter"/>
</dbReference>
<evidence type="ECO:0000313" key="1">
    <source>
        <dbReference type="EMBL" id="VDO52997.1"/>
    </source>
</evidence>
<dbReference type="GO" id="GO:0018996">
    <property type="term" value="P:molting cycle, collagen and cuticulin-based cuticle"/>
    <property type="evidence" value="ECO:0007669"/>
    <property type="project" value="TreeGrafter"/>
</dbReference>
<dbReference type="PANTHER" id="PTHR10796">
    <property type="entry name" value="PATCHED-RELATED"/>
    <property type="match status" value="1"/>
</dbReference>
<sequence>MSYDWKCFMNEHVTMLMPKERWAKFDPKLAEFTDDIINNEVKITYPIGWRGTEPIYFGALIGAPHIIDKQYYFQEGHFNYVRAVRLTYNVRDEKVGNISYLWRKKVADFLSNDKKPASDILEFGLFHNESLPEGLQEIADSLSPKFAITCIVLFSLCGLSAIVLYRHDDGFVSIDWVRSKPTIALAGKIDSDSKINSLICFT</sequence>
<dbReference type="EMBL" id="UZAJ01008538">
    <property type="protein sequence ID" value="VDO52997.1"/>
    <property type="molecule type" value="Genomic_DNA"/>
</dbReference>
<dbReference type="InterPro" id="IPR051697">
    <property type="entry name" value="Patched_domain-protein"/>
</dbReference>